<dbReference type="GO" id="GO:0005886">
    <property type="term" value="C:plasma membrane"/>
    <property type="evidence" value="ECO:0007669"/>
    <property type="project" value="UniProtKB-SubCell"/>
</dbReference>
<dbReference type="PANTHER" id="PTHR43646:SF2">
    <property type="entry name" value="GLYCOSYLTRANSFERASE 2-LIKE DOMAIN-CONTAINING PROTEIN"/>
    <property type="match status" value="1"/>
</dbReference>
<evidence type="ECO:0000256" key="1">
    <source>
        <dbReference type="ARBA" id="ARBA00004236"/>
    </source>
</evidence>
<keyword evidence="3" id="KW-0328">Glycosyltransferase</keyword>
<organism evidence="7 8">
    <name type="scientific">Candidatus Woesebacteria bacterium RIFCSPLOWO2_01_FULL_39_10b</name>
    <dbReference type="NCBI Taxonomy" id="1802517"/>
    <lineage>
        <taxon>Bacteria</taxon>
        <taxon>Candidatus Woeseibacteriota</taxon>
    </lineage>
</organism>
<sequence length="246" mass="28865">MKRVRKLALSIVVPTLNEEKYLGKLLFGLGKQVFKNFEVIIVDGRSEDKTLKIANGFKDAFQLKTYSSLRGTSVQRNFGAKRAKSDNLVFLDADGRLEDKFLEKLERQIRKENVYLATSWLRPDSSKLVDLFLFSVFNIFYLEFLRRFFPGSGGAFIYIERKIFNSVGGFDEKVKYAEDSVLVKRLNKKGYKLRVLRDLKVYTSVRRLESEGRLKFLSRVLRLNLRFLFKGPIKKFDKFHYEYGKF</sequence>
<evidence type="ECO:0000256" key="3">
    <source>
        <dbReference type="ARBA" id="ARBA00022676"/>
    </source>
</evidence>
<dbReference type="InterPro" id="IPR001173">
    <property type="entry name" value="Glyco_trans_2-like"/>
</dbReference>
<dbReference type="Pfam" id="PF00535">
    <property type="entry name" value="Glycos_transf_2"/>
    <property type="match status" value="1"/>
</dbReference>
<dbReference type="InterPro" id="IPR029044">
    <property type="entry name" value="Nucleotide-diphossugar_trans"/>
</dbReference>
<name>A0A1F8B966_9BACT</name>
<keyword evidence="2" id="KW-1003">Cell membrane</keyword>
<dbReference type="SUPFAM" id="SSF53448">
    <property type="entry name" value="Nucleotide-diphospho-sugar transferases"/>
    <property type="match status" value="1"/>
</dbReference>
<dbReference type="PANTHER" id="PTHR43646">
    <property type="entry name" value="GLYCOSYLTRANSFERASE"/>
    <property type="match status" value="1"/>
</dbReference>
<evidence type="ECO:0000256" key="4">
    <source>
        <dbReference type="ARBA" id="ARBA00022679"/>
    </source>
</evidence>
<keyword evidence="4" id="KW-0808">Transferase</keyword>
<evidence type="ECO:0000256" key="5">
    <source>
        <dbReference type="ARBA" id="ARBA00023136"/>
    </source>
</evidence>
<evidence type="ECO:0000259" key="6">
    <source>
        <dbReference type="Pfam" id="PF00535"/>
    </source>
</evidence>
<comment type="subcellular location">
    <subcellularLocation>
        <location evidence="1">Cell membrane</location>
    </subcellularLocation>
</comment>
<keyword evidence="5" id="KW-0472">Membrane</keyword>
<dbReference type="GO" id="GO:0016757">
    <property type="term" value="F:glycosyltransferase activity"/>
    <property type="evidence" value="ECO:0007669"/>
    <property type="project" value="UniProtKB-KW"/>
</dbReference>
<protein>
    <recommendedName>
        <fullName evidence="6">Glycosyltransferase 2-like domain-containing protein</fullName>
    </recommendedName>
</protein>
<evidence type="ECO:0000313" key="7">
    <source>
        <dbReference type="EMBL" id="OGM59888.1"/>
    </source>
</evidence>
<dbReference type="STRING" id="1802517.A2892_02800"/>
<proteinExistence type="predicted"/>
<dbReference type="EMBL" id="MGHD01000012">
    <property type="protein sequence ID" value="OGM59888.1"/>
    <property type="molecule type" value="Genomic_DNA"/>
</dbReference>
<dbReference type="Proteomes" id="UP000176404">
    <property type="component" value="Unassembled WGS sequence"/>
</dbReference>
<accession>A0A1F8B966</accession>
<dbReference type="AlphaFoldDB" id="A0A1F8B966"/>
<comment type="caution">
    <text evidence="7">The sequence shown here is derived from an EMBL/GenBank/DDBJ whole genome shotgun (WGS) entry which is preliminary data.</text>
</comment>
<dbReference type="Gene3D" id="3.90.550.10">
    <property type="entry name" value="Spore Coat Polysaccharide Biosynthesis Protein SpsA, Chain A"/>
    <property type="match status" value="1"/>
</dbReference>
<gene>
    <name evidence="7" type="ORF">A2892_02800</name>
</gene>
<reference evidence="7 8" key="1">
    <citation type="journal article" date="2016" name="Nat. Commun.">
        <title>Thousands of microbial genomes shed light on interconnected biogeochemical processes in an aquifer system.</title>
        <authorList>
            <person name="Anantharaman K."/>
            <person name="Brown C.T."/>
            <person name="Hug L.A."/>
            <person name="Sharon I."/>
            <person name="Castelle C.J."/>
            <person name="Probst A.J."/>
            <person name="Thomas B.C."/>
            <person name="Singh A."/>
            <person name="Wilkins M.J."/>
            <person name="Karaoz U."/>
            <person name="Brodie E.L."/>
            <person name="Williams K.H."/>
            <person name="Hubbard S.S."/>
            <person name="Banfield J.F."/>
        </authorList>
    </citation>
    <scope>NUCLEOTIDE SEQUENCE [LARGE SCALE GENOMIC DNA]</scope>
</reference>
<feature type="domain" description="Glycosyltransferase 2-like" evidence="6">
    <location>
        <begin position="10"/>
        <end position="121"/>
    </location>
</feature>
<evidence type="ECO:0000256" key="2">
    <source>
        <dbReference type="ARBA" id="ARBA00022475"/>
    </source>
</evidence>
<evidence type="ECO:0000313" key="8">
    <source>
        <dbReference type="Proteomes" id="UP000176404"/>
    </source>
</evidence>